<dbReference type="Proteomes" id="UP000887563">
    <property type="component" value="Unplaced"/>
</dbReference>
<evidence type="ECO:0000313" key="3">
    <source>
        <dbReference type="WBParaSite" id="Minc3s02271g29188"/>
    </source>
</evidence>
<name>A0A914MNH1_MELIC</name>
<sequence>MIFTQRNFTRLMFMMMAKVWGVNGGGGATAPISAFSSAFVPPMHNNMPLKKSPTNLHVQALNSGKSFPAAQSKHSFDNPKFAMKHKNAQMLDLGETIGEENNKEIVANHEKDIRLLNGAETLPIASRRLLLEPNRLKAFELSKEPLKSFYQANEEMIIRHAVPEDATQMRQLAISLINSENVKPEIEVDQIEKDLQEGFVHALVIEIKEEKKIIGYLSYTISSSLNGGKVVYLGDLICEIKYKDLPVKLYGELAKLSSKNEEIKEIQAIANSKSVGHFLFPGMDIVPKETFWQLQLNDNEVEKILKNGVNVLCGTLKSTIYLPGKLSGDEAIYLLKQWKEMNGEDESTSNLTNLLRTGQVGAVTVHLDVRPSVVSMLFFHGNYYSLWDGQSIWVDKMSFSPLHFDCHIPNAISAMFGKLVELSNAIGAKRIGWIFNEETKKNFYEIMENIFQAILNILHLSIFIKVPISPVIGTTSPVSATISLFIGTTSPVIGTTSPVSGTTSLFIGTTSPVIGTTSPVIGTTSPDIGTTSPDIGTTSLFIGTTSPVIGTTSPVIGTTSPVSGTTSLFIGTTSPVIGTTSPDIGTTSPDIGTTSLFIGTTSPVIGTTSPVIGTTSPVGKKISKNIDDIFQYSILSMIDTDISNDKFFDFFDIFRYSIFFRYRYRYIERSLRSGL</sequence>
<organism evidence="2 3">
    <name type="scientific">Meloidogyne incognita</name>
    <name type="common">Southern root-knot nematode worm</name>
    <name type="synonym">Oxyuris incognita</name>
    <dbReference type="NCBI Taxonomy" id="6306"/>
    <lineage>
        <taxon>Eukaryota</taxon>
        <taxon>Metazoa</taxon>
        <taxon>Ecdysozoa</taxon>
        <taxon>Nematoda</taxon>
        <taxon>Chromadorea</taxon>
        <taxon>Rhabditida</taxon>
        <taxon>Tylenchina</taxon>
        <taxon>Tylenchomorpha</taxon>
        <taxon>Tylenchoidea</taxon>
        <taxon>Meloidogynidae</taxon>
        <taxon>Meloidogyninae</taxon>
        <taxon>Meloidogyne</taxon>
        <taxon>Meloidogyne incognita group</taxon>
    </lineage>
</organism>
<keyword evidence="1" id="KW-0732">Signal</keyword>
<accession>A0A914MNH1</accession>
<dbReference type="SUPFAM" id="SSF55729">
    <property type="entry name" value="Acyl-CoA N-acyltransferases (Nat)"/>
    <property type="match status" value="1"/>
</dbReference>
<evidence type="ECO:0000256" key="1">
    <source>
        <dbReference type="SAM" id="SignalP"/>
    </source>
</evidence>
<protein>
    <submittedName>
        <fullName evidence="3">Uncharacterized protein</fullName>
    </submittedName>
</protein>
<feature type="signal peptide" evidence="1">
    <location>
        <begin position="1"/>
        <end position="24"/>
    </location>
</feature>
<proteinExistence type="predicted"/>
<keyword evidence="2" id="KW-1185">Reference proteome</keyword>
<dbReference type="WBParaSite" id="Minc3s02271g29188">
    <property type="protein sequence ID" value="Minc3s02271g29188"/>
    <property type="gene ID" value="Minc3s02271g29188"/>
</dbReference>
<dbReference type="AlphaFoldDB" id="A0A914MNH1"/>
<reference evidence="3" key="1">
    <citation type="submission" date="2022-11" db="UniProtKB">
        <authorList>
            <consortium name="WormBaseParasite"/>
        </authorList>
    </citation>
    <scope>IDENTIFICATION</scope>
</reference>
<evidence type="ECO:0000313" key="2">
    <source>
        <dbReference type="Proteomes" id="UP000887563"/>
    </source>
</evidence>
<dbReference type="InterPro" id="IPR011049">
    <property type="entry name" value="Serralysin-like_metalloprot_C"/>
</dbReference>
<dbReference type="InterPro" id="IPR016181">
    <property type="entry name" value="Acyl_CoA_acyltransferase"/>
</dbReference>
<dbReference type="Gene3D" id="2.150.10.10">
    <property type="entry name" value="Serralysin-like metalloprotease, C-terminal"/>
    <property type="match status" value="1"/>
</dbReference>
<dbReference type="SUPFAM" id="SSF101967">
    <property type="entry name" value="Adhesin YadA, collagen-binding domain"/>
    <property type="match status" value="1"/>
</dbReference>
<feature type="chain" id="PRO_5037846668" evidence="1">
    <location>
        <begin position="25"/>
        <end position="675"/>
    </location>
</feature>
<dbReference type="Gene3D" id="3.40.630.30">
    <property type="match status" value="1"/>
</dbReference>